<gene>
    <name evidence="7" type="ORF">BF93_16760</name>
</gene>
<evidence type="ECO:0000256" key="2">
    <source>
        <dbReference type="ARBA" id="ARBA00013064"/>
    </source>
</evidence>
<keyword evidence="3" id="KW-0378">Hydrolase</keyword>
<dbReference type="SUPFAM" id="SSF52788">
    <property type="entry name" value="Phosphotyrosine protein phosphatases I"/>
    <property type="match status" value="1"/>
</dbReference>
<dbReference type="PANTHER" id="PTHR11717">
    <property type="entry name" value="LOW MOLECULAR WEIGHT PROTEIN TYROSINE PHOSPHATASE"/>
    <property type="match status" value="1"/>
</dbReference>
<evidence type="ECO:0000256" key="5">
    <source>
        <dbReference type="PIRSR" id="PIRSR617867-1"/>
    </source>
</evidence>
<evidence type="ECO:0000313" key="8">
    <source>
        <dbReference type="Proteomes" id="UP000023067"/>
    </source>
</evidence>
<proteinExistence type="inferred from homology"/>
<dbReference type="HOGENOM" id="CLU_071415_2_1_11"/>
<keyword evidence="4" id="KW-0904">Protein phosphatase</keyword>
<dbReference type="Gene3D" id="3.40.50.2300">
    <property type="match status" value="1"/>
</dbReference>
<evidence type="ECO:0000256" key="4">
    <source>
        <dbReference type="ARBA" id="ARBA00022912"/>
    </source>
</evidence>
<dbReference type="InterPro" id="IPR050438">
    <property type="entry name" value="LMW_PTPase"/>
</dbReference>
<dbReference type="PATRIC" id="fig|396014.3.peg.1696"/>
<dbReference type="STRING" id="396014.BF93_16760"/>
<feature type="active site" description="Nucleophile" evidence="5">
    <location>
        <position position="7"/>
    </location>
</feature>
<evidence type="ECO:0000256" key="3">
    <source>
        <dbReference type="ARBA" id="ARBA00022801"/>
    </source>
</evidence>
<reference evidence="7 8" key="1">
    <citation type="submission" date="2014-02" db="EMBL/GenBank/DDBJ databases">
        <title>Genome sequence of Brachybacterium phenoliresistens strain W13A50.</title>
        <authorList>
            <person name="Wang X."/>
        </authorList>
    </citation>
    <scope>NUCLEOTIDE SEQUENCE [LARGE SCALE GENOMIC DNA]</scope>
    <source>
        <strain evidence="7 8">W13A50</strain>
    </source>
</reference>
<dbReference type="eggNOG" id="COG0394">
    <property type="taxonomic scope" value="Bacteria"/>
</dbReference>
<feature type="domain" description="Phosphotyrosine protein phosphatase I" evidence="6">
    <location>
        <begin position="1"/>
        <end position="162"/>
    </location>
</feature>
<dbReference type="InterPro" id="IPR017867">
    <property type="entry name" value="Tyr_phospatase_low_mol_wt"/>
</dbReference>
<dbReference type="PRINTS" id="PR00719">
    <property type="entry name" value="LMWPTPASE"/>
</dbReference>
<dbReference type="Pfam" id="PF01451">
    <property type="entry name" value="LMWPc"/>
    <property type="match status" value="1"/>
</dbReference>
<keyword evidence="8" id="KW-1185">Reference proteome</keyword>
<dbReference type="SMART" id="SM00226">
    <property type="entry name" value="LMWPc"/>
    <property type="match status" value="1"/>
</dbReference>
<dbReference type="Proteomes" id="UP000023067">
    <property type="component" value="Unassembled WGS sequence"/>
</dbReference>
<dbReference type="EMBL" id="JDYK01000007">
    <property type="protein sequence ID" value="EWS81457.1"/>
    <property type="molecule type" value="Genomic_DNA"/>
</dbReference>
<organism evidence="7 8">
    <name type="scientific">Brachybacterium phenoliresistens</name>
    <dbReference type="NCBI Taxonomy" id="396014"/>
    <lineage>
        <taxon>Bacteria</taxon>
        <taxon>Bacillati</taxon>
        <taxon>Actinomycetota</taxon>
        <taxon>Actinomycetes</taxon>
        <taxon>Micrococcales</taxon>
        <taxon>Dermabacteraceae</taxon>
        <taxon>Brachybacterium</taxon>
    </lineage>
</organism>
<sequence length="175" mass="19246">MRVLTVCTGNVCRSPAAAVMLREAVRADPRLAADVEVHSAGLSWEAEGEPMDPRTVLALEHAGYTQPFEHTARSIHQSELPTWDLLLPMTTDHAAALLRKAEQIPPDAPTPEISLWRTFDPLLPAGAEDEDISVPDPWYEGQEAFDETIEVLRGALPTLLEHIAELLEAKRVAGR</sequence>
<dbReference type="InterPro" id="IPR023485">
    <property type="entry name" value="Ptyr_pPase"/>
</dbReference>
<dbReference type="AlphaFoldDB" id="Z9JUL5"/>
<feature type="active site" description="Nucleophile" evidence="5">
    <location>
        <position position="13"/>
    </location>
</feature>
<evidence type="ECO:0000313" key="7">
    <source>
        <dbReference type="EMBL" id="EWS81457.1"/>
    </source>
</evidence>
<evidence type="ECO:0000256" key="1">
    <source>
        <dbReference type="ARBA" id="ARBA00011063"/>
    </source>
</evidence>
<accession>Z9JUL5</accession>
<dbReference type="PANTHER" id="PTHR11717:SF7">
    <property type="entry name" value="LOW MOLECULAR WEIGHT PHOSPHOTYROSINE PROTEIN PHOSPHATASE"/>
    <property type="match status" value="1"/>
</dbReference>
<comment type="caution">
    <text evidence="7">The sequence shown here is derived from an EMBL/GenBank/DDBJ whole genome shotgun (WGS) entry which is preliminary data.</text>
</comment>
<dbReference type="EC" id="3.1.3.48" evidence="2"/>
<evidence type="ECO:0000259" key="6">
    <source>
        <dbReference type="SMART" id="SM00226"/>
    </source>
</evidence>
<dbReference type="CDD" id="cd16343">
    <property type="entry name" value="LMWPTP"/>
    <property type="match status" value="1"/>
</dbReference>
<protein>
    <recommendedName>
        <fullName evidence="2">protein-tyrosine-phosphatase</fullName>
        <ecNumber evidence="2">3.1.3.48</ecNumber>
    </recommendedName>
</protein>
<dbReference type="GO" id="GO:0004725">
    <property type="term" value="F:protein tyrosine phosphatase activity"/>
    <property type="evidence" value="ECO:0007669"/>
    <property type="project" value="UniProtKB-EC"/>
</dbReference>
<feature type="active site" description="Proton donor" evidence="5">
    <location>
        <position position="136"/>
    </location>
</feature>
<dbReference type="InterPro" id="IPR036196">
    <property type="entry name" value="Ptyr_pPase_sf"/>
</dbReference>
<name>Z9JUL5_9MICO</name>
<comment type="similarity">
    <text evidence="1">Belongs to the low molecular weight phosphotyrosine protein phosphatase family.</text>
</comment>